<proteinExistence type="predicted"/>
<feature type="region of interest" description="Disordered" evidence="1">
    <location>
        <begin position="1"/>
        <end position="46"/>
    </location>
</feature>
<reference evidence="2" key="1">
    <citation type="journal article" date="2022" name="bioRxiv">
        <title>Sequencing and chromosome-scale assembly of the giantPleurodeles waltlgenome.</title>
        <authorList>
            <person name="Brown T."/>
            <person name="Elewa A."/>
            <person name="Iarovenko S."/>
            <person name="Subramanian E."/>
            <person name="Araus A.J."/>
            <person name="Petzold A."/>
            <person name="Susuki M."/>
            <person name="Suzuki K.-i.T."/>
            <person name="Hayashi T."/>
            <person name="Toyoda A."/>
            <person name="Oliveira C."/>
            <person name="Osipova E."/>
            <person name="Leigh N.D."/>
            <person name="Simon A."/>
            <person name="Yun M.H."/>
        </authorList>
    </citation>
    <scope>NUCLEOTIDE SEQUENCE</scope>
    <source>
        <strain evidence="2">20211129_DDA</strain>
        <tissue evidence="2">Liver</tissue>
    </source>
</reference>
<gene>
    <name evidence="2" type="ORF">NDU88_000805</name>
</gene>
<evidence type="ECO:0000313" key="2">
    <source>
        <dbReference type="EMBL" id="KAJ1134353.1"/>
    </source>
</evidence>
<name>A0AAV7Q800_PLEWA</name>
<protein>
    <submittedName>
        <fullName evidence="2">Uncharacterized protein</fullName>
    </submittedName>
</protein>
<evidence type="ECO:0000256" key="1">
    <source>
        <dbReference type="SAM" id="MobiDB-lite"/>
    </source>
</evidence>
<organism evidence="2 3">
    <name type="scientific">Pleurodeles waltl</name>
    <name type="common">Iberian ribbed newt</name>
    <dbReference type="NCBI Taxonomy" id="8319"/>
    <lineage>
        <taxon>Eukaryota</taxon>
        <taxon>Metazoa</taxon>
        <taxon>Chordata</taxon>
        <taxon>Craniata</taxon>
        <taxon>Vertebrata</taxon>
        <taxon>Euteleostomi</taxon>
        <taxon>Amphibia</taxon>
        <taxon>Batrachia</taxon>
        <taxon>Caudata</taxon>
        <taxon>Salamandroidea</taxon>
        <taxon>Salamandridae</taxon>
        <taxon>Pleurodelinae</taxon>
        <taxon>Pleurodeles</taxon>
    </lineage>
</organism>
<sequence length="155" mass="16846">MQRAHFPAQPAARARTFQPANTGRGFRGVGGNREGSPEGQNNCQFSSLQPPTIAPNPIGWLLLLRGHMCARCGCKAPKALARLAVARGPEVGVRFAELDYLSLCGASSELSRWLSAVPAAQVEIELPQVQKQKVALFSTIPVMLKKRNKRARRST</sequence>
<dbReference type="EMBL" id="JANPWB010000010">
    <property type="protein sequence ID" value="KAJ1134353.1"/>
    <property type="molecule type" value="Genomic_DNA"/>
</dbReference>
<dbReference type="AlphaFoldDB" id="A0AAV7Q800"/>
<comment type="caution">
    <text evidence="2">The sequence shown here is derived from an EMBL/GenBank/DDBJ whole genome shotgun (WGS) entry which is preliminary data.</text>
</comment>
<dbReference type="Proteomes" id="UP001066276">
    <property type="component" value="Chromosome 6"/>
</dbReference>
<keyword evidence="3" id="KW-1185">Reference proteome</keyword>
<evidence type="ECO:0000313" key="3">
    <source>
        <dbReference type="Proteomes" id="UP001066276"/>
    </source>
</evidence>
<accession>A0AAV7Q800</accession>